<evidence type="ECO:0000313" key="13">
    <source>
        <dbReference type="Proteomes" id="UP000697998"/>
    </source>
</evidence>
<dbReference type="InterPro" id="IPR006153">
    <property type="entry name" value="Cation/H_exchanger_TM"/>
</dbReference>
<feature type="transmembrane region" description="Helical" evidence="10">
    <location>
        <begin position="28"/>
        <end position="45"/>
    </location>
</feature>
<evidence type="ECO:0000313" key="12">
    <source>
        <dbReference type="EMBL" id="MBK7675712.1"/>
    </source>
</evidence>
<dbReference type="Pfam" id="PF00027">
    <property type="entry name" value="cNMP_binding"/>
    <property type="match status" value="1"/>
</dbReference>
<sequence length="814" mass="88659">MASIPISVLGVALLLAVVVAMEPVARRLALPLSLVLVIFGTAAGFAMDLSSHPLGASLSLSSETFLYLFLPILLFETAIEIDVRRLLEDVVPIFLLAVVAVMASTLVIGFGLANFSSYSLVACLLLAAIVSTTDPVAVVALFKDISVPHRLTLLVEGESLFNDAAAIALFSVLMTMLTVGSGDGSDAIFGFLRSFSGGFLVGFSLSILATQLLQFLPGKRMAEVTVTVVVAYLAFAVGEYGFHFSGVVAVVVAGLVFAYDGRTRVSPKTWSFLVGTWKQLGYWASGLIFLLASLRIPGLLADVGMADIFLLAVLLLCALAARGLVLYFLLPMMSAVGLAQKVDSDLRLVILWGGLRGAISLALALAVVEHPAVPADVKHLVATLVTAFVLITLFVNGLTLRPLIRILGIDQLAPIDRFLRGRAIARSLDMVKDRLVVAADRYHIEPAARERLAEQYSVRMNEAETVLQADHAPSPDERLRSALVTTAQREQLLHFHNYHERIVSGRIVRNLVARAYDLEDRAKSEGQEGYEAAAREELGFSLPFRLSAELQRRFGWSTLLARALADRQESLLVGRATIHSLLQFAAERIPEMLGAQAADSLAVVLQRRLEAIESALAALRLQYGEFAEVMQVRYLERAALRIENSEYQRLVDEAVISREVFKDLLRDLDARWQLANQRPPLDLKLSPKELLVRLPFFHGLDSAFLESIVPLLKPRFIVPGETIIRKGEKGREMFFLASGAVEVKLASGPRRLGSGDFFGELALLTQAPRAADVIALAFCEVLVMTAGDFASLLARNPDLQTQVAETATVRLGRN</sequence>
<dbReference type="Proteomes" id="UP000697998">
    <property type="component" value="Unassembled WGS sequence"/>
</dbReference>
<dbReference type="GO" id="GO:0005886">
    <property type="term" value="C:plasma membrane"/>
    <property type="evidence" value="ECO:0007669"/>
    <property type="project" value="UniProtKB-SubCell"/>
</dbReference>
<dbReference type="InterPro" id="IPR018490">
    <property type="entry name" value="cNMP-bd_dom_sf"/>
</dbReference>
<evidence type="ECO:0000256" key="3">
    <source>
        <dbReference type="ARBA" id="ARBA00022475"/>
    </source>
</evidence>
<keyword evidence="7" id="KW-0406">Ion transport</keyword>
<evidence type="ECO:0000256" key="5">
    <source>
        <dbReference type="ARBA" id="ARBA00022989"/>
    </source>
</evidence>
<feature type="domain" description="Cyclic nucleotide-binding" evidence="11">
    <location>
        <begin position="696"/>
        <end position="810"/>
    </location>
</feature>
<dbReference type="PROSITE" id="PS50042">
    <property type="entry name" value="CNMP_BINDING_3"/>
    <property type="match status" value="1"/>
</dbReference>
<evidence type="ECO:0000259" key="11">
    <source>
        <dbReference type="PROSITE" id="PS50042"/>
    </source>
</evidence>
<keyword evidence="5 10" id="KW-1133">Transmembrane helix</keyword>
<evidence type="ECO:0000256" key="4">
    <source>
        <dbReference type="ARBA" id="ARBA00022692"/>
    </source>
</evidence>
<evidence type="ECO:0000256" key="2">
    <source>
        <dbReference type="ARBA" id="ARBA00022448"/>
    </source>
</evidence>
<dbReference type="PANTHER" id="PTHR10110">
    <property type="entry name" value="SODIUM/HYDROGEN EXCHANGER"/>
    <property type="match status" value="1"/>
</dbReference>
<dbReference type="GO" id="GO:0098719">
    <property type="term" value="P:sodium ion import across plasma membrane"/>
    <property type="evidence" value="ECO:0007669"/>
    <property type="project" value="TreeGrafter"/>
</dbReference>
<dbReference type="SUPFAM" id="SSF51206">
    <property type="entry name" value="cAMP-binding domain-like"/>
    <property type="match status" value="1"/>
</dbReference>
<dbReference type="Pfam" id="PF00999">
    <property type="entry name" value="Na_H_Exchanger"/>
    <property type="match status" value="1"/>
</dbReference>
<evidence type="ECO:0000256" key="8">
    <source>
        <dbReference type="ARBA" id="ARBA00023136"/>
    </source>
</evidence>
<evidence type="ECO:0000256" key="7">
    <source>
        <dbReference type="ARBA" id="ARBA00023065"/>
    </source>
</evidence>
<dbReference type="PRINTS" id="PR00103">
    <property type="entry name" value="CAMPKINASE"/>
</dbReference>
<feature type="transmembrane region" description="Helical" evidence="10">
    <location>
        <begin position="6"/>
        <end position="21"/>
    </location>
</feature>
<comment type="caution">
    <text evidence="12">The sequence shown here is derived from an EMBL/GenBank/DDBJ whole genome shotgun (WGS) entry which is preliminary data.</text>
</comment>
<feature type="transmembrane region" description="Helical" evidence="10">
    <location>
        <begin position="65"/>
        <end position="83"/>
    </location>
</feature>
<reference evidence="12 13" key="1">
    <citation type="submission" date="2020-10" db="EMBL/GenBank/DDBJ databases">
        <title>Connecting structure to function with the recovery of over 1000 high-quality activated sludge metagenome-assembled genomes encoding full-length rRNA genes using long-read sequencing.</title>
        <authorList>
            <person name="Singleton C.M."/>
            <person name="Petriglieri F."/>
            <person name="Kristensen J.M."/>
            <person name="Kirkegaard R.H."/>
            <person name="Michaelsen T.Y."/>
            <person name="Andersen M.H."/>
            <person name="Karst S.M."/>
            <person name="Dueholm M.S."/>
            <person name="Nielsen P.H."/>
            <person name="Albertsen M."/>
        </authorList>
    </citation>
    <scope>NUCLEOTIDE SEQUENCE [LARGE SCALE GENOMIC DNA]</scope>
    <source>
        <strain evidence="12">EsbW_18-Q3-R4-48_BATAC.285</strain>
    </source>
</reference>
<protein>
    <submittedName>
        <fullName evidence="12">Cation:proton antiporter</fullName>
    </submittedName>
</protein>
<name>A0A935UGI9_9PROT</name>
<keyword evidence="6" id="KW-0915">Sodium</keyword>
<dbReference type="InterPro" id="IPR014710">
    <property type="entry name" value="RmlC-like_jellyroll"/>
</dbReference>
<feature type="transmembrane region" description="Helical" evidence="10">
    <location>
        <begin position="349"/>
        <end position="368"/>
    </location>
</feature>
<dbReference type="PROSITE" id="PS00889">
    <property type="entry name" value="CNMP_BINDING_2"/>
    <property type="match status" value="1"/>
</dbReference>
<dbReference type="EMBL" id="JADJMH010000013">
    <property type="protein sequence ID" value="MBK7675712.1"/>
    <property type="molecule type" value="Genomic_DNA"/>
</dbReference>
<feature type="transmembrane region" description="Helical" evidence="10">
    <location>
        <begin position="308"/>
        <end position="329"/>
    </location>
</feature>
<dbReference type="GO" id="GO:0015385">
    <property type="term" value="F:sodium:proton antiporter activity"/>
    <property type="evidence" value="ECO:0007669"/>
    <property type="project" value="InterPro"/>
</dbReference>
<feature type="transmembrane region" description="Helical" evidence="10">
    <location>
        <begin position="187"/>
        <end position="209"/>
    </location>
</feature>
<feature type="transmembrane region" description="Helical" evidence="10">
    <location>
        <begin position="380"/>
        <end position="400"/>
    </location>
</feature>
<dbReference type="InterPro" id="IPR018422">
    <property type="entry name" value="Cation/H_exchanger_CPA1"/>
</dbReference>
<dbReference type="InterPro" id="IPR018488">
    <property type="entry name" value="cNMP-bd_CS"/>
</dbReference>
<proteinExistence type="predicted"/>
<keyword evidence="3" id="KW-1003">Cell membrane</keyword>
<dbReference type="SMART" id="SM00100">
    <property type="entry name" value="cNMP"/>
    <property type="match status" value="1"/>
</dbReference>
<feature type="transmembrane region" description="Helical" evidence="10">
    <location>
        <begin position="163"/>
        <end position="181"/>
    </location>
</feature>
<dbReference type="GO" id="GO:0015386">
    <property type="term" value="F:potassium:proton antiporter activity"/>
    <property type="evidence" value="ECO:0007669"/>
    <property type="project" value="TreeGrafter"/>
</dbReference>
<evidence type="ECO:0000256" key="9">
    <source>
        <dbReference type="ARBA" id="ARBA00023201"/>
    </source>
</evidence>
<dbReference type="CDD" id="cd00038">
    <property type="entry name" value="CAP_ED"/>
    <property type="match status" value="1"/>
</dbReference>
<dbReference type="Gene3D" id="2.60.120.10">
    <property type="entry name" value="Jelly Rolls"/>
    <property type="match status" value="1"/>
</dbReference>
<accession>A0A935UGI9</accession>
<comment type="subcellular location">
    <subcellularLocation>
        <location evidence="1">Cell membrane</location>
        <topology evidence="1">Multi-pass membrane protein</topology>
    </subcellularLocation>
</comment>
<dbReference type="AlphaFoldDB" id="A0A935UGI9"/>
<evidence type="ECO:0000256" key="10">
    <source>
        <dbReference type="SAM" id="Phobius"/>
    </source>
</evidence>
<keyword evidence="4 10" id="KW-0812">Transmembrane</keyword>
<dbReference type="PROSITE" id="PS00888">
    <property type="entry name" value="CNMP_BINDING_1"/>
    <property type="match status" value="1"/>
</dbReference>
<feature type="transmembrane region" description="Helical" evidence="10">
    <location>
        <begin position="90"/>
        <end position="112"/>
    </location>
</feature>
<evidence type="ECO:0000256" key="6">
    <source>
        <dbReference type="ARBA" id="ARBA00023053"/>
    </source>
</evidence>
<feature type="transmembrane region" description="Helical" evidence="10">
    <location>
        <begin position="280"/>
        <end position="296"/>
    </location>
</feature>
<dbReference type="InterPro" id="IPR000595">
    <property type="entry name" value="cNMP-bd_dom"/>
</dbReference>
<dbReference type="PANTHER" id="PTHR10110:SF86">
    <property type="entry name" value="SODIUM_HYDROGEN EXCHANGER 7"/>
    <property type="match status" value="1"/>
</dbReference>
<organism evidence="12 13">
    <name type="scientific">Candidatus Accumulibacter proximus</name>
    <dbReference type="NCBI Taxonomy" id="2954385"/>
    <lineage>
        <taxon>Bacteria</taxon>
        <taxon>Pseudomonadati</taxon>
        <taxon>Pseudomonadota</taxon>
        <taxon>Betaproteobacteria</taxon>
        <taxon>Candidatus Accumulibacter</taxon>
    </lineage>
</organism>
<dbReference type="Gene3D" id="6.10.140.1330">
    <property type="match status" value="1"/>
</dbReference>
<keyword evidence="8 10" id="KW-0472">Membrane</keyword>
<feature type="transmembrane region" description="Helical" evidence="10">
    <location>
        <begin position="118"/>
        <end position="142"/>
    </location>
</feature>
<keyword evidence="2" id="KW-0813">Transport</keyword>
<evidence type="ECO:0000256" key="1">
    <source>
        <dbReference type="ARBA" id="ARBA00004651"/>
    </source>
</evidence>
<gene>
    <name evidence="12" type="ORF">IPJ27_13675</name>
</gene>
<feature type="transmembrane region" description="Helical" evidence="10">
    <location>
        <begin position="243"/>
        <end position="259"/>
    </location>
</feature>
<keyword evidence="9" id="KW-0739">Sodium transport</keyword>
<dbReference type="GO" id="GO:0051453">
    <property type="term" value="P:regulation of intracellular pH"/>
    <property type="evidence" value="ECO:0007669"/>
    <property type="project" value="TreeGrafter"/>
</dbReference>